<dbReference type="GO" id="GO:0008936">
    <property type="term" value="F:nicotinamidase activity"/>
    <property type="evidence" value="ECO:0007669"/>
    <property type="project" value="UniProtKB-EC"/>
</dbReference>
<dbReference type="PANTHER" id="PTHR11080:SF2">
    <property type="entry name" value="LD05707P"/>
    <property type="match status" value="1"/>
</dbReference>
<evidence type="ECO:0000256" key="5">
    <source>
        <dbReference type="ARBA" id="ARBA00037900"/>
    </source>
</evidence>
<protein>
    <recommendedName>
        <fullName evidence="6">nicotinamidase</fullName>
        <ecNumber evidence="6">3.5.1.19</ecNumber>
    </recommendedName>
    <alternativeName>
        <fullName evidence="7">Nicotinamide deamidase</fullName>
    </alternativeName>
</protein>
<organism evidence="9 10">
    <name type="scientific">Vibrio parahaemolyticus</name>
    <dbReference type="NCBI Taxonomy" id="670"/>
    <lineage>
        <taxon>Bacteria</taxon>
        <taxon>Pseudomonadati</taxon>
        <taxon>Pseudomonadota</taxon>
        <taxon>Gammaproteobacteria</taxon>
        <taxon>Vibrionales</taxon>
        <taxon>Vibrionaceae</taxon>
        <taxon>Vibrio</taxon>
    </lineage>
</organism>
<dbReference type="InterPro" id="IPR000868">
    <property type="entry name" value="Isochorismatase-like_dom"/>
</dbReference>
<sequence length="214" mass="23699">MKIATIHVDPQNGFTEHCPKELPVSEALSIIPHLNQMFELADLNILSRDWHPEGAVYEATEEKPMGTKLEGYPNADMTWNRHCVANTFGSEVIDGLAKLGTYDLEIKKGEELDCHPYGALWHDAARSRSTGIVEFLNEHNVKHVLVGGLALDFCVRLTVVELVASGFTPVLNLEATKAVFNENIATSIDEMIDAGAIVLETTQEVKEFVEKLRA</sequence>
<reference evidence="9" key="1">
    <citation type="submission" date="2023-06" db="EMBL/GenBank/DDBJ databases">
        <title>Genomic Diversity of Vibrio spp. and Metagenomic Analysis of Pathogens in Florida Gulf Coastal Waters Following Hurricane Ian.</title>
        <authorList>
            <person name="Brumfield K.D."/>
        </authorList>
    </citation>
    <scope>NUCLEOTIDE SEQUENCE</scope>
    <source>
        <strain evidence="9">WBS2B-138</strain>
    </source>
</reference>
<dbReference type="GO" id="GO:0019363">
    <property type="term" value="P:pyridine nucleotide biosynthetic process"/>
    <property type="evidence" value="ECO:0007669"/>
    <property type="project" value="UniProtKB-KW"/>
</dbReference>
<evidence type="ECO:0000256" key="6">
    <source>
        <dbReference type="ARBA" id="ARBA00039017"/>
    </source>
</evidence>
<feature type="domain" description="Isochorismatase-like" evidence="8">
    <location>
        <begin position="6"/>
        <end position="203"/>
    </location>
</feature>
<dbReference type="RefSeq" id="WP_311020826.1">
    <property type="nucleotide sequence ID" value="NZ_JAUHGG010000012.1"/>
</dbReference>
<keyword evidence="4" id="KW-0378">Hydrolase</keyword>
<dbReference type="Pfam" id="PF00857">
    <property type="entry name" value="Isochorismatase"/>
    <property type="match status" value="1"/>
</dbReference>
<dbReference type="InterPro" id="IPR052347">
    <property type="entry name" value="Isochorismatase_Nicotinamidase"/>
</dbReference>
<dbReference type="PANTHER" id="PTHR11080">
    <property type="entry name" value="PYRAZINAMIDASE/NICOTINAMIDASE"/>
    <property type="match status" value="1"/>
</dbReference>
<evidence type="ECO:0000256" key="3">
    <source>
        <dbReference type="ARBA" id="ARBA00022723"/>
    </source>
</evidence>
<dbReference type="Proteomes" id="UP001253193">
    <property type="component" value="Unassembled WGS sequence"/>
</dbReference>
<evidence type="ECO:0000259" key="8">
    <source>
        <dbReference type="Pfam" id="PF00857"/>
    </source>
</evidence>
<dbReference type="GO" id="GO:0046872">
    <property type="term" value="F:metal ion binding"/>
    <property type="evidence" value="ECO:0007669"/>
    <property type="project" value="UniProtKB-KW"/>
</dbReference>
<dbReference type="AlphaFoldDB" id="A0AAW8Q697"/>
<dbReference type="SUPFAM" id="SSF52499">
    <property type="entry name" value="Isochorismatase-like hydrolases"/>
    <property type="match status" value="1"/>
</dbReference>
<comment type="pathway">
    <text evidence="5">Cofactor biosynthesis; nicotinate biosynthesis; nicotinate from nicotinamide: step 1/1.</text>
</comment>
<evidence type="ECO:0000256" key="4">
    <source>
        <dbReference type="ARBA" id="ARBA00022801"/>
    </source>
</evidence>
<name>A0AAW8Q697_VIBPH</name>
<gene>
    <name evidence="9" type="ORF">QX249_24380</name>
</gene>
<accession>A0AAW8Q697</accession>
<comment type="caution">
    <text evidence="9">The sequence shown here is derived from an EMBL/GenBank/DDBJ whole genome shotgun (WGS) entry which is preliminary data.</text>
</comment>
<comment type="similarity">
    <text evidence="1">Belongs to the isochorismatase family.</text>
</comment>
<dbReference type="EMBL" id="JAUHGG010000012">
    <property type="protein sequence ID" value="MDS1823786.1"/>
    <property type="molecule type" value="Genomic_DNA"/>
</dbReference>
<evidence type="ECO:0000256" key="1">
    <source>
        <dbReference type="ARBA" id="ARBA00006336"/>
    </source>
</evidence>
<keyword evidence="2" id="KW-0662">Pyridine nucleotide biosynthesis</keyword>
<proteinExistence type="inferred from homology"/>
<evidence type="ECO:0000256" key="2">
    <source>
        <dbReference type="ARBA" id="ARBA00022642"/>
    </source>
</evidence>
<evidence type="ECO:0000313" key="9">
    <source>
        <dbReference type="EMBL" id="MDS1823786.1"/>
    </source>
</evidence>
<keyword evidence="3" id="KW-0479">Metal-binding</keyword>
<evidence type="ECO:0000313" key="10">
    <source>
        <dbReference type="Proteomes" id="UP001253193"/>
    </source>
</evidence>
<dbReference type="InterPro" id="IPR036380">
    <property type="entry name" value="Isochorismatase-like_sf"/>
</dbReference>
<evidence type="ECO:0000256" key="7">
    <source>
        <dbReference type="ARBA" id="ARBA00043224"/>
    </source>
</evidence>
<dbReference type="EC" id="3.5.1.19" evidence="6"/>
<dbReference type="Gene3D" id="3.40.50.850">
    <property type="entry name" value="Isochorismatase-like"/>
    <property type="match status" value="1"/>
</dbReference>